<evidence type="ECO:0000313" key="1">
    <source>
        <dbReference type="EMBL" id="EHQ29576.1"/>
    </source>
</evidence>
<evidence type="ECO:0000313" key="2">
    <source>
        <dbReference type="Proteomes" id="UP000002774"/>
    </source>
</evidence>
<organism evidence="1 2">
    <name type="scientific">Mucilaginibacter paludis DSM 18603</name>
    <dbReference type="NCBI Taxonomy" id="714943"/>
    <lineage>
        <taxon>Bacteria</taxon>
        <taxon>Pseudomonadati</taxon>
        <taxon>Bacteroidota</taxon>
        <taxon>Sphingobacteriia</taxon>
        <taxon>Sphingobacteriales</taxon>
        <taxon>Sphingobacteriaceae</taxon>
        <taxon>Mucilaginibacter</taxon>
    </lineage>
</organism>
<name>H1YAW7_9SPHI</name>
<dbReference type="EMBL" id="CM001403">
    <property type="protein sequence ID" value="EHQ29576.1"/>
    <property type="molecule type" value="Genomic_DNA"/>
</dbReference>
<dbReference type="eggNOG" id="ENOG5033HJH">
    <property type="taxonomic scope" value="Bacteria"/>
</dbReference>
<keyword evidence="2" id="KW-1185">Reference proteome</keyword>
<dbReference type="STRING" id="714943.Mucpa_5504"/>
<proteinExistence type="predicted"/>
<protein>
    <submittedName>
        <fullName evidence="1">Uncharacterized protein</fullName>
    </submittedName>
</protein>
<reference evidence="1" key="1">
    <citation type="submission" date="2011-09" db="EMBL/GenBank/DDBJ databases">
        <title>The permanent draft genome of Mucilaginibacter paludis DSM 18603.</title>
        <authorList>
            <consortium name="US DOE Joint Genome Institute (JGI-PGF)"/>
            <person name="Lucas S."/>
            <person name="Han J."/>
            <person name="Lapidus A."/>
            <person name="Bruce D."/>
            <person name="Goodwin L."/>
            <person name="Pitluck S."/>
            <person name="Peters L."/>
            <person name="Kyrpides N."/>
            <person name="Mavromatis K."/>
            <person name="Ivanova N."/>
            <person name="Mikhailova N."/>
            <person name="Held B."/>
            <person name="Detter J.C."/>
            <person name="Tapia R."/>
            <person name="Han C."/>
            <person name="Land M."/>
            <person name="Hauser L."/>
            <person name="Markowitz V."/>
            <person name="Cheng J.-F."/>
            <person name="Hugenholtz P."/>
            <person name="Woyke T."/>
            <person name="Wu D."/>
            <person name="Tindall B."/>
            <person name="Brambilla E."/>
            <person name="Klenk H.-P."/>
            <person name="Eisen J.A."/>
        </authorList>
    </citation>
    <scope>NUCLEOTIDE SEQUENCE [LARGE SCALE GENOMIC DNA]</scope>
    <source>
        <strain evidence="1">DSM 18603</strain>
    </source>
</reference>
<dbReference type="HOGENOM" id="CLU_1452923_0_0_10"/>
<sequence>MLLLVLGTAVFAQKKLNPKIKANSVINYTLTQNGQDAPLVLTFNSLGNPTKFDWNIDGYGSGTFEMTAKALQSGKGTKTNTREPDVITKLPDYQTFACISKDAYNDMLKNQTFEYDGLKYKVALNDSLGFRLKDRDWDVTRVVAVNGKGEIWILNNPDFPLICKTKDNAQGMDLSLISVQ</sequence>
<gene>
    <name evidence="1" type="ORF">Mucpa_5504</name>
</gene>
<accession>H1YAW7</accession>
<dbReference type="AlphaFoldDB" id="H1YAW7"/>
<dbReference type="Proteomes" id="UP000002774">
    <property type="component" value="Chromosome"/>
</dbReference>